<dbReference type="Proteomes" id="UP000239724">
    <property type="component" value="Unassembled WGS sequence"/>
</dbReference>
<comment type="caution">
    <text evidence="2">The sequence shown here is derived from an EMBL/GenBank/DDBJ whole genome shotgun (WGS) entry which is preliminary data.</text>
</comment>
<evidence type="ECO:0000259" key="1">
    <source>
        <dbReference type="Pfam" id="PF03949"/>
    </source>
</evidence>
<dbReference type="AlphaFoldDB" id="A0A2S6MYM7"/>
<protein>
    <recommendedName>
        <fullName evidence="1">Malic enzyme NAD-binding domain-containing protein</fullName>
    </recommendedName>
</protein>
<accession>A0A2S6MYM7</accession>
<evidence type="ECO:0000313" key="2">
    <source>
        <dbReference type="EMBL" id="PPQ27467.1"/>
    </source>
</evidence>
<feature type="domain" description="Malic enzyme NAD-binding" evidence="1">
    <location>
        <begin position="1"/>
        <end position="38"/>
    </location>
</feature>
<sequence length="63" mass="6763">MARHTGRPPIFPLSNPTSRSEVVSAGLRAWTDGRAALARAVATIRPDAGSWPGRQHLADALHH</sequence>
<dbReference type="GO" id="GO:0051287">
    <property type="term" value="F:NAD binding"/>
    <property type="evidence" value="ECO:0007669"/>
    <property type="project" value="InterPro"/>
</dbReference>
<gene>
    <name evidence="2" type="ORF">CCS01_27200</name>
</gene>
<reference evidence="2 3" key="1">
    <citation type="journal article" date="2018" name="Arch. Microbiol.">
        <title>New insights into the metabolic potential of the phototrophic purple bacterium Rhodopila globiformis DSM 161(T) from its draft genome sequence and evidence for a vanadium-dependent nitrogenase.</title>
        <authorList>
            <person name="Imhoff J.F."/>
            <person name="Rahn T."/>
            <person name="Kunzel S."/>
            <person name="Neulinger S.C."/>
        </authorList>
    </citation>
    <scope>NUCLEOTIDE SEQUENCE [LARGE SCALE GENOMIC DNA]</scope>
    <source>
        <strain evidence="2 3">DSM 161</strain>
    </source>
</reference>
<dbReference type="InterPro" id="IPR012302">
    <property type="entry name" value="Malic_NAD-bd"/>
</dbReference>
<proteinExistence type="predicted"/>
<dbReference type="InterPro" id="IPR036291">
    <property type="entry name" value="NAD(P)-bd_dom_sf"/>
</dbReference>
<dbReference type="SUPFAM" id="SSF51735">
    <property type="entry name" value="NAD(P)-binding Rossmann-fold domains"/>
    <property type="match status" value="1"/>
</dbReference>
<dbReference type="OrthoDB" id="3314528at2"/>
<organism evidence="2 3">
    <name type="scientific">Rhodopila globiformis</name>
    <name type="common">Rhodopseudomonas globiformis</name>
    <dbReference type="NCBI Taxonomy" id="1071"/>
    <lineage>
        <taxon>Bacteria</taxon>
        <taxon>Pseudomonadati</taxon>
        <taxon>Pseudomonadota</taxon>
        <taxon>Alphaproteobacteria</taxon>
        <taxon>Acetobacterales</taxon>
        <taxon>Acetobacteraceae</taxon>
        <taxon>Rhodopila</taxon>
    </lineage>
</organism>
<dbReference type="EMBL" id="NHRY01000258">
    <property type="protein sequence ID" value="PPQ27467.1"/>
    <property type="molecule type" value="Genomic_DNA"/>
</dbReference>
<dbReference type="Gene3D" id="3.40.50.720">
    <property type="entry name" value="NAD(P)-binding Rossmann-like Domain"/>
    <property type="match status" value="1"/>
</dbReference>
<keyword evidence="3" id="KW-1185">Reference proteome</keyword>
<dbReference type="Pfam" id="PF03949">
    <property type="entry name" value="Malic_M"/>
    <property type="match status" value="1"/>
</dbReference>
<evidence type="ECO:0000313" key="3">
    <source>
        <dbReference type="Proteomes" id="UP000239724"/>
    </source>
</evidence>
<name>A0A2S6MYM7_RHOGL</name>